<reference evidence="2 3" key="1">
    <citation type="submission" date="2016-10" db="EMBL/GenBank/DDBJ databases">
        <authorList>
            <person name="de Groot N.N."/>
        </authorList>
    </citation>
    <scope>NUCLEOTIDE SEQUENCE [LARGE SCALE GENOMIC DNA]</scope>
    <source>
        <strain evidence="2 3">AR67</strain>
    </source>
</reference>
<dbReference type="PANTHER" id="PTHR45661:SF3">
    <property type="entry name" value="IG-LIKE DOMAIN-CONTAINING PROTEIN"/>
    <property type="match status" value="1"/>
</dbReference>
<dbReference type="Proteomes" id="UP000182192">
    <property type="component" value="Unassembled WGS sequence"/>
</dbReference>
<dbReference type="InterPro" id="IPR053139">
    <property type="entry name" value="Surface_bspA-like"/>
</dbReference>
<dbReference type="OrthoDB" id="1819373at2"/>
<dbReference type="AlphaFoldDB" id="A0A1I1EG10"/>
<gene>
    <name evidence="2" type="ORF">SAMN02910406_00684</name>
</gene>
<name>A0A1I1EG10_RUMAL</name>
<dbReference type="SUPFAM" id="SSF52058">
    <property type="entry name" value="L domain-like"/>
    <property type="match status" value="1"/>
</dbReference>
<dbReference type="Pfam" id="PF13306">
    <property type="entry name" value="LRR_5"/>
    <property type="match status" value="1"/>
</dbReference>
<feature type="transmembrane region" description="Helical" evidence="1">
    <location>
        <begin position="21"/>
        <end position="41"/>
    </location>
</feature>
<keyword evidence="1" id="KW-0812">Transmembrane</keyword>
<evidence type="ECO:0000313" key="2">
    <source>
        <dbReference type="EMBL" id="SFB86094.1"/>
    </source>
</evidence>
<keyword evidence="1" id="KW-0472">Membrane</keyword>
<dbReference type="InterPro" id="IPR032675">
    <property type="entry name" value="LRR_dom_sf"/>
</dbReference>
<protein>
    <submittedName>
        <fullName evidence="2">Leucine rich repeat-containing protein</fullName>
    </submittedName>
</protein>
<dbReference type="EMBL" id="FOKQ01000004">
    <property type="protein sequence ID" value="SFB86094.1"/>
    <property type="molecule type" value="Genomic_DNA"/>
</dbReference>
<organism evidence="2 3">
    <name type="scientific">Ruminococcus albus</name>
    <dbReference type="NCBI Taxonomy" id="1264"/>
    <lineage>
        <taxon>Bacteria</taxon>
        <taxon>Bacillati</taxon>
        <taxon>Bacillota</taxon>
        <taxon>Clostridia</taxon>
        <taxon>Eubacteriales</taxon>
        <taxon>Oscillospiraceae</taxon>
        <taxon>Ruminococcus</taxon>
    </lineage>
</organism>
<dbReference type="RefSeq" id="WP_074960062.1">
    <property type="nucleotide sequence ID" value="NZ_FOKQ01000004.1"/>
</dbReference>
<accession>A0A1I1EG10</accession>
<dbReference type="PANTHER" id="PTHR45661">
    <property type="entry name" value="SURFACE ANTIGEN"/>
    <property type="match status" value="1"/>
</dbReference>
<evidence type="ECO:0000313" key="3">
    <source>
        <dbReference type="Proteomes" id="UP000182192"/>
    </source>
</evidence>
<sequence length="286" mass="31635">MIQNVDVAAETPPRKKKIRHIVAAVLLGIIVIYIVSGALFWKIGMPAFMFGYEKNDNGGITITNYYGPYLHVHIPDKIDGLDVTEIGFEAFGPKLSPHSAKDKFKSLVCRNIREVRLPDTVEKIDLLAFGGCNNLTDVNIPSSLRELGGNIFMDTKIKEIELPEGMTKIDFHAFLGSSSLEKVTLPDSIEAIDCAAFADCNNLKEINLPDGLKIVSAYAFDRTALSKVTLPDSVEEIDYLAFADCKNLKEINVPEGLKKIYSNAFLRSGLSAEQKQAFFDKAEEVK</sequence>
<dbReference type="Gene3D" id="3.80.10.10">
    <property type="entry name" value="Ribonuclease Inhibitor"/>
    <property type="match status" value="1"/>
</dbReference>
<proteinExistence type="predicted"/>
<keyword evidence="1" id="KW-1133">Transmembrane helix</keyword>
<dbReference type="InterPro" id="IPR026906">
    <property type="entry name" value="LRR_5"/>
</dbReference>
<evidence type="ECO:0000256" key="1">
    <source>
        <dbReference type="SAM" id="Phobius"/>
    </source>
</evidence>